<reference evidence="1" key="2">
    <citation type="submission" date="2014-05" db="EMBL/GenBank/DDBJ databases">
        <title>The genome and life-stage specific transcriptomes of Globodera pallida elucidate key aspects of plant parasitism by a cyst nematode.</title>
        <authorList>
            <person name="Cotton J.A."/>
            <person name="Lilley C.J."/>
            <person name="Jones L.M."/>
            <person name="Kikuchi T."/>
            <person name="Reid A.J."/>
            <person name="Thorpe P."/>
            <person name="Tsai I.J."/>
            <person name="Beasley H."/>
            <person name="Blok V."/>
            <person name="Cock P.J.A."/>
            <person name="Van den Akker S.E."/>
            <person name="Holroyd N."/>
            <person name="Hunt M."/>
            <person name="Mantelin S."/>
            <person name="Naghra H."/>
            <person name="Pain A."/>
            <person name="Palomares-Rius J.E."/>
            <person name="Zarowiecki M."/>
            <person name="Berriman M."/>
            <person name="Jones J.T."/>
            <person name="Urwin P.E."/>
        </authorList>
    </citation>
    <scope>NUCLEOTIDE SEQUENCE [LARGE SCALE GENOMIC DNA]</scope>
    <source>
        <strain evidence="1">Lindley</strain>
    </source>
</reference>
<evidence type="ECO:0000313" key="1">
    <source>
        <dbReference type="Proteomes" id="UP000050741"/>
    </source>
</evidence>
<reference evidence="1" key="1">
    <citation type="submission" date="2013-12" db="EMBL/GenBank/DDBJ databases">
        <authorList>
            <person name="Aslett M."/>
        </authorList>
    </citation>
    <scope>NUCLEOTIDE SEQUENCE [LARGE SCALE GENOMIC DNA]</scope>
    <source>
        <strain evidence="1">Lindley</strain>
    </source>
</reference>
<dbReference type="Proteomes" id="UP000050741">
    <property type="component" value="Unassembled WGS sequence"/>
</dbReference>
<sequence>MFSPTEYRCVWPNSQLRAIKFSKVKCYAAEHNDNRTAEMGDLPSPGGFWIPSNYVLEVQNKCRSCGHKVYAIHEIMAPGKLNNEFGQYTNIYSSKEIIGSQEKRCVEFLVTESKKTAICKFRLAYQCGIIGMKMKILSDMTKEDFAVSRENYFSNLSEINKFGDGEIEELRERHKNLFGTE</sequence>
<dbReference type="AlphaFoldDB" id="A0A183BK59"/>
<dbReference type="WBParaSite" id="GPLIN_000098900">
    <property type="protein sequence ID" value="GPLIN_000098900"/>
    <property type="gene ID" value="GPLIN_000098900"/>
</dbReference>
<protein>
    <submittedName>
        <fullName evidence="2">Uncharacterized protein</fullName>
    </submittedName>
</protein>
<name>A0A183BK59_GLOPA</name>
<proteinExistence type="predicted"/>
<evidence type="ECO:0000313" key="2">
    <source>
        <dbReference type="WBParaSite" id="GPLIN_000098900"/>
    </source>
</evidence>
<reference evidence="2" key="3">
    <citation type="submission" date="2016-06" db="UniProtKB">
        <authorList>
            <consortium name="WormBaseParasite"/>
        </authorList>
    </citation>
    <scope>IDENTIFICATION</scope>
</reference>
<organism evidence="1 2">
    <name type="scientific">Globodera pallida</name>
    <name type="common">Potato cyst nematode worm</name>
    <name type="synonym">Heterodera pallida</name>
    <dbReference type="NCBI Taxonomy" id="36090"/>
    <lineage>
        <taxon>Eukaryota</taxon>
        <taxon>Metazoa</taxon>
        <taxon>Ecdysozoa</taxon>
        <taxon>Nematoda</taxon>
        <taxon>Chromadorea</taxon>
        <taxon>Rhabditida</taxon>
        <taxon>Tylenchina</taxon>
        <taxon>Tylenchomorpha</taxon>
        <taxon>Tylenchoidea</taxon>
        <taxon>Heteroderidae</taxon>
        <taxon>Heteroderinae</taxon>
        <taxon>Globodera</taxon>
    </lineage>
</organism>
<accession>A0A183BK59</accession>
<keyword evidence="1" id="KW-1185">Reference proteome</keyword>